<protein>
    <submittedName>
        <fullName evidence="2">LUD domain-containing protein</fullName>
    </submittedName>
</protein>
<dbReference type="RefSeq" id="WP_427854495.1">
    <property type="nucleotide sequence ID" value="NZ_JADPIE010000002.1"/>
</dbReference>
<comment type="caution">
    <text evidence="2">The sequence shown here is derived from an EMBL/GenBank/DDBJ whole genome shotgun (WGS) entry which is preliminary data.</text>
</comment>
<dbReference type="Pfam" id="PF02589">
    <property type="entry name" value="LUD_dom"/>
    <property type="match status" value="1"/>
</dbReference>
<sequence>MKAVEVFLISLLTDWHLTGTNAILSTGHIVNIDHSGNRVAAMLYGPERVIIIFTSSATAW</sequence>
<evidence type="ECO:0000313" key="2">
    <source>
        <dbReference type="EMBL" id="MBF8436191.1"/>
    </source>
</evidence>
<feature type="domain" description="LUD" evidence="1">
    <location>
        <begin position="9"/>
        <end position="53"/>
    </location>
</feature>
<proteinExistence type="predicted"/>
<dbReference type="AlphaFoldDB" id="A0A931AQY3"/>
<reference evidence="2" key="1">
    <citation type="submission" date="2020-11" db="EMBL/GenBank/DDBJ databases">
        <title>Halonatronomonas betainensis gen. nov., sp. nov. a novel haloalkaliphilic representative of the family Halanaerobiacae capable of betaine degradation.</title>
        <authorList>
            <person name="Boltyanskaya Y."/>
            <person name="Kevbrin V."/>
            <person name="Detkova E."/>
            <person name="Grouzdev D.S."/>
            <person name="Koziaeva V."/>
            <person name="Zhilina T."/>
        </authorList>
    </citation>
    <scope>NUCLEOTIDE SEQUENCE</scope>
    <source>
        <strain evidence="2">Z-7014</strain>
    </source>
</reference>
<dbReference type="Proteomes" id="UP000621436">
    <property type="component" value="Unassembled WGS sequence"/>
</dbReference>
<evidence type="ECO:0000259" key="1">
    <source>
        <dbReference type="Pfam" id="PF02589"/>
    </source>
</evidence>
<evidence type="ECO:0000313" key="3">
    <source>
        <dbReference type="Proteomes" id="UP000621436"/>
    </source>
</evidence>
<dbReference type="PANTHER" id="PTHR36179">
    <property type="entry name" value="LUD_DOM DOMAIN-CONTAINING PROTEIN"/>
    <property type="match status" value="1"/>
</dbReference>
<keyword evidence="3" id="KW-1185">Reference proteome</keyword>
<dbReference type="PANTHER" id="PTHR36179:SF2">
    <property type="entry name" value="LUD DOMAIN-CONTAINING PROTEIN"/>
    <property type="match status" value="1"/>
</dbReference>
<gene>
    <name evidence="2" type="ORF">I0Q91_03790</name>
</gene>
<dbReference type="EMBL" id="JADPIE010000002">
    <property type="protein sequence ID" value="MBF8436191.1"/>
    <property type="molecule type" value="Genomic_DNA"/>
</dbReference>
<accession>A0A931AQY3</accession>
<name>A0A931AQY3_9FIRM</name>
<dbReference type="InterPro" id="IPR003741">
    <property type="entry name" value="LUD_dom"/>
</dbReference>
<organism evidence="2 3">
    <name type="scientific">Halonatronomonas betaini</name>
    <dbReference type="NCBI Taxonomy" id="2778430"/>
    <lineage>
        <taxon>Bacteria</taxon>
        <taxon>Bacillati</taxon>
        <taxon>Bacillota</taxon>
        <taxon>Clostridia</taxon>
        <taxon>Halanaerobiales</taxon>
        <taxon>Halarsenatibacteraceae</taxon>
        <taxon>Halonatronomonas</taxon>
    </lineage>
</organism>